<evidence type="ECO:0000313" key="2">
    <source>
        <dbReference type="Proteomes" id="UP000595197"/>
    </source>
</evidence>
<organism evidence="1 2">
    <name type="scientific">Skermanella cutis</name>
    <dbReference type="NCBI Taxonomy" id="2775420"/>
    <lineage>
        <taxon>Bacteria</taxon>
        <taxon>Pseudomonadati</taxon>
        <taxon>Pseudomonadota</taxon>
        <taxon>Alphaproteobacteria</taxon>
        <taxon>Rhodospirillales</taxon>
        <taxon>Azospirillaceae</taxon>
        <taxon>Skermanella</taxon>
    </lineage>
</organism>
<name>A0ABX7BB41_9PROT</name>
<gene>
    <name evidence="1" type="ORF">IGS68_04470</name>
</gene>
<dbReference type="RefSeq" id="WP_201077653.1">
    <property type="nucleotide sequence ID" value="NZ_CP067420.1"/>
</dbReference>
<dbReference type="Gene3D" id="3.40.50.11010">
    <property type="match status" value="1"/>
</dbReference>
<keyword evidence="2" id="KW-1185">Reference proteome</keyword>
<dbReference type="EMBL" id="CP067420">
    <property type="protein sequence ID" value="QQP90513.1"/>
    <property type="molecule type" value="Genomic_DNA"/>
</dbReference>
<sequence>MSIDLVVFGENWGWPSSGTYHLVRHLGAGRKVVWVNSPTVGCCSACPRLKVASPGDGYRPDRILAPLTLPLPTDPAARAANQQLLGHQIRTAMAALGLRRPILLTSRPTAIDAVGELDEHAVVYHCDTDFARHDGVAHCPLEQLEIELARRADLIITASPALAARFPACKTVVMAQAGSARDEMETGSTLWRTRAAEVARLIGALR</sequence>
<accession>A0ABX7BB41</accession>
<reference evidence="1" key="1">
    <citation type="submission" date="2021-02" db="EMBL/GenBank/DDBJ databases">
        <title>Skermanella TT6 skin isolate.</title>
        <authorList>
            <person name="Lee K."/>
            <person name="Ganzorig M."/>
        </authorList>
    </citation>
    <scope>NUCLEOTIDE SEQUENCE</scope>
    <source>
        <strain evidence="1">TT6</strain>
    </source>
</reference>
<protein>
    <submittedName>
        <fullName evidence="1">Uncharacterized protein</fullName>
    </submittedName>
</protein>
<proteinExistence type="predicted"/>
<evidence type="ECO:0000313" key="1">
    <source>
        <dbReference type="EMBL" id="QQP90513.1"/>
    </source>
</evidence>
<dbReference type="Proteomes" id="UP000595197">
    <property type="component" value="Chromosome"/>
</dbReference>